<evidence type="ECO:0008006" key="3">
    <source>
        <dbReference type="Google" id="ProtNLM"/>
    </source>
</evidence>
<dbReference type="AlphaFoldDB" id="A0AAN1MQT5"/>
<sequence>MSCKRNRSGHCVKRTAAAARARRNKTLLLPMPRTEVDRLCLQVHIALDAMRRGMGNVGAAQTLCQAMILTGLLAEAGYGEATFQQMRDAEDVISAAFDRGRDSGVWSLDENGFRQFAVIVSTYDRQLRRAPLAAVADASDRLERFRAGESLVQMARKRA</sequence>
<name>A0AAN1MQT5_9BURK</name>
<dbReference type="Proteomes" id="UP000236649">
    <property type="component" value="Chromosome 4"/>
</dbReference>
<dbReference type="EMBL" id="CP026108">
    <property type="protein sequence ID" value="AUT76105.1"/>
    <property type="molecule type" value="Genomic_DNA"/>
</dbReference>
<proteinExistence type="predicted"/>
<protein>
    <recommendedName>
        <fullName evidence="3">Fis family transcriptional regulator</fullName>
    </recommendedName>
</protein>
<evidence type="ECO:0000313" key="1">
    <source>
        <dbReference type="EMBL" id="AUT76105.1"/>
    </source>
</evidence>
<reference evidence="1 2" key="1">
    <citation type="submission" date="2018-01" db="EMBL/GenBank/DDBJ databases">
        <title>Species boundaries and ecological features among Paraburkholderia terrae DSMZ17804T, P. hospita DSMZ17164T and P. caribensis DSMZ13236T.</title>
        <authorList>
            <person name="Pratama A.A."/>
        </authorList>
    </citation>
    <scope>NUCLEOTIDE SEQUENCE [LARGE SCALE GENOMIC DNA]</scope>
    <source>
        <strain evidence="1 2">DSM 17164</strain>
    </source>
</reference>
<organism evidence="1 2">
    <name type="scientific">Paraburkholderia hospita</name>
    <dbReference type="NCBI Taxonomy" id="169430"/>
    <lineage>
        <taxon>Bacteria</taxon>
        <taxon>Pseudomonadati</taxon>
        <taxon>Pseudomonadota</taxon>
        <taxon>Betaproteobacteria</taxon>
        <taxon>Burkholderiales</taxon>
        <taxon>Burkholderiaceae</taxon>
        <taxon>Paraburkholderia</taxon>
    </lineage>
</organism>
<accession>A0AAN1MQT5</accession>
<dbReference type="KEGG" id="phs:C2L64_44685"/>
<gene>
    <name evidence="1" type="ORF">C2L64_44685</name>
</gene>
<evidence type="ECO:0000313" key="2">
    <source>
        <dbReference type="Proteomes" id="UP000236649"/>
    </source>
</evidence>